<proteinExistence type="predicted"/>
<dbReference type="EMBL" id="GGMS01014556">
    <property type="protein sequence ID" value="MBY83759.1"/>
    <property type="molecule type" value="Transcribed_RNA"/>
</dbReference>
<accession>A0A2S2R178</accession>
<evidence type="ECO:0000256" key="1">
    <source>
        <dbReference type="SAM" id="Phobius"/>
    </source>
</evidence>
<keyword evidence="1" id="KW-1133">Transmembrane helix</keyword>
<reference evidence="2" key="1">
    <citation type="submission" date="2018-04" db="EMBL/GenBank/DDBJ databases">
        <title>Transcriptome assembly of Sipha flava.</title>
        <authorList>
            <person name="Scully E.D."/>
            <person name="Geib S.M."/>
            <person name="Palmer N.A."/>
            <person name="Koch K."/>
            <person name="Bradshaw J."/>
            <person name="Heng-Moss T."/>
            <person name="Sarath G."/>
        </authorList>
    </citation>
    <scope>NUCLEOTIDE SEQUENCE</scope>
</reference>
<keyword evidence="1" id="KW-0472">Membrane</keyword>
<dbReference type="AlphaFoldDB" id="A0A2S2R178"/>
<evidence type="ECO:0000313" key="2">
    <source>
        <dbReference type="EMBL" id="MBY83759.1"/>
    </source>
</evidence>
<protein>
    <submittedName>
        <fullName evidence="2">Uncharacterized protein</fullName>
    </submittedName>
</protein>
<name>A0A2S2R178_9HEMI</name>
<organism evidence="2">
    <name type="scientific">Sipha flava</name>
    <name type="common">yellow sugarcane aphid</name>
    <dbReference type="NCBI Taxonomy" id="143950"/>
    <lineage>
        <taxon>Eukaryota</taxon>
        <taxon>Metazoa</taxon>
        <taxon>Ecdysozoa</taxon>
        <taxon>Arthropoda</taxon>
        <taxon>Hexapoda</taxon>
        <taxon>Insecta</taxon>
        <taxon>Pterygota</taxon>
        <taxon>Neoptera</taxon>
        <taxon>Paraneoptera</taxon>
        <taxon>Hemiptera</taxon>
        <taxon>Sternorrhyncha</taxon>
        <taxon>Aphidomorpha</taxon>
        <taxon>Aphidoidea</taxon>
        <taxon>Aphididae</taxon>
        <taxon>Sipha</taxon>
    </lineage>
</organism>
<gene>
    <name evidence="2" type="ORF">g.168050</name>
</gene>
<keyword evidence="1" id="KW-0812">Transmembrane</keyword>
<feature type="transmembrane region" description="Helical" evidence="1">
    <location>
        <begin position="6"/>
        <end position="29"/>
    </location>
</feature>
<sequence length="144" mass="17056">MLYAYIMHPMIIAVMYILLLLLSLLFSYYDRQRPRVYTNRNPVETYSPRPAPTRRISYDARAFEDDPQFAFIQINTYTYTHSHCRPRIIPTLLFGNRVCKSRYRKKKMKPPQTWCVSYIIVYSFGRRDCSVITHGALNSNGSAW</sequence>